<evidence type="ECO:0000313" key="2">
    <source>
        <dbReference type="EMBL" id="OYX36130.1"/>
    </source>
</evidence>
<name>A0A258FU41_9CAUL</name>
<protein>
    <submittedName>
        <fullName evidence="2">Phage portal protein</fullName>
    </submittedName>
</protein>
<accession>A0A258FU41</accession>
<organism evidence="2 3">
    <name type="scientific">Brevundimonas subvibrioides</name>
    <dbReference type="NCBI Taxonomy" id="74313"/>
    <lineage>
        <taxon>Bacteria</taxon>
        <taxon>Pseudomonadati</taxon>
        <taxon>Pseudomonadota</taxon>
        <taxon>Alphaproteobacteria</taxon>
        <taxon>Caulobacterales</taxon>
        <taxon>Caulobacteraceae</taxon>
        <taxon>Brevundimonas</taxon>
    </lineage>
</organism>
<proteinExistence type="predicted"/>
<dbReference type="InterPro" id="IPR006427">
    <property type="entry name" value="Portal_HK97"/>
</dbReference>
<feature type="region of interest" description="Disordered" evidence="1">
    <location>
        <begin position="1"/>
        <end position="20"/>
    </location>
</feature>
<gene>
    <name evidence="2" type="ORF">B7Z01_00295</name>
</gene>
<dbReference type="NCBIfam" id="TIGR01537">
    <property type="entry name" value="portal_HK97"/>
    <property type="match status" value="1"/>
</dbReference>
<dbReference type="InterPro" id="IPR006944">
    <property type="entry name" value="Phage/GTA_portal"/>
</dbReference>
<comment type="caution">
    <text evidence="2">The sequence shown here is derived from an EMBL/GenBank/DDBJ whole genome shotgun (WGS) entry which is preliminary data.</text>
</comment>
<evidence type="ECO:0000313" key="3">
    <source>
        <dbReference type="Proteomes" id="UP000215595"/>
    </source>
</evidence>
<dbReference type="EMBL" id="NCEB01000001">
    <property type="protein sequence ID" value="OYX36130.1"/>
    <property type="molecule type" value="Genomic_DNA"/>
</dbReference>
<dbReference type="Proteomes" id="UP000215595">
    <property type="component" value="Unassembled WGS sequence"/>
</dbReference>
<dbReference type="AlphaFoldDB" id="A0A258FU41"/>
<dbReference type="Pfam" id="PF04860">
    <property type="entry name" value="Phage_portal"/>
    <property type="match status" value="1"/>
</dbReference>
<reference evidence="2 3" key="1">
    <citation type="submission" date="2017-03" db="EMBL/GenBank/DDBJ databases">
        <title>Lifting the veil on microbial sulfur biogeochemistry in mining wastewaters.</title>
        <authorList>
            <person name="Kantor R.S."/>
            <person name="Colenbrander Nelson T."/>
            <person name="Marshall S."/>
            <person name="Bennett D."/>
            <person name="Apte S."/>
            <person name="Camacho D."/>
            <person name="Thomas B.C."/>
            <person name="Warren L.A."/>
            <person name="Banfield J.F."/>
        </authorList>
    </citation>
    <scope>NUCLEOTIDE SEQUENCE [LARGE SCALE GENOMIC DNA]</scope>
    <source>
        <strain evidence="2">32-69-9</strain>
    </source>
</reference>
<evidence type="ECO:0000256" key="1">
    <source>
        <dbReference type="SAM" id="MobiDB-lite"/>
    </source>
</evidence>
<sequence>MPLFPWRPGRAAPEAKQSRSGPLIALTGAGRPRWTPRDYASLAGEGFARNAVAYRCVRMIAEACAATPLVVFVDGVRDDAHPVARLMRKPNPEQSGAEWLEGLYGALQTAGNAYAEAVGDALSDAGSASGSGGPEELWTLRPDRVTVVPGKAGWPEAYEYSVGGRSVRIARAADGWMPVMHLRLWHPTDDHYGFSPIEAAASAIDVHNASGAWNKALLDNAARPSGALVFDSRDGEHLTEAQFAALKAELADAHSGAGNAGRPLVLEGGLDWKPMSMSPADMDFIAGKHAAAREIALAFGVPPQLLGIPGDATYANYREANAAFWRGTVVPLVRKTAGALSGWLGGRFEGVEITPDLDAVPALQPERDALWARLSAASFLTDEERRRMAGVGG</sequence>